<sequence>MKPAFFFLLILVTLLALMSPGHADCSLDLIVEKKIQEALSNLETAYQRPLSCTSVTRSGTLSTCPSGFKVTGCACGHGCGSWDVQGDDTCHCQAKAWTGPPLDAARLSNERKVGTSPHLAFMF</sequence>
<dbReference type="Pfam" id="PF06954">
    <property type="entry name" value="Resistin"/>
    <property type="match status" value="1"/>
</dbReference>
<keyword evidence="8" id="KW-1185">Reference proteome</keyword>
<evidence type="ECO:0000256" key="7">
    <source>
        <dbReference type="SAM" id="SignalP"/>
    </source>
</evidence>
<dbReference type="FunCoup" id="A0A6P5LC90">
    <property type="interactions" value="2"/>
</dbReference>
<dbReference type="RefSeq" id="XP_020855607.1">
    <property type="nucleotide sequence ID" value="XM_020999948.1"/>
</dbReference>
<name>A0A6P5LC90_PHACI</name>
<evidence type="ECO:0000256" key="3">
    <source>
        <dbReference type="ARBA" id="ARBA00022525"/>
    </source>
</evidence>
<keyword evidence="4" id="KW-0372">Hormone</keyword>
<evidence type="ECO:0000256" key="2">
    <source>
        <dbReference type="ARBA" id="ARBA00007258"/>
    </source>
</evidence>
<dbReference type="Proteomes" id="UP000515140">
    <property type="component" value="Unplaced"/>
</dbReference>
<evidence type="ECO:0000256" key="4">
    <source>
        <dbReference type="ARBA" id="ARBA00022702"/>
    </source>
</evidence>
<comment type="subcellular location">
    <subcellularLocation>
        <location evidence="1">Secreted</location>
    </subcellularLocation>
</comment>
<organism evidence="8 9">
    <name type="scientific">Phascolarctos cinereus</name>
    <name type="common">Koala</name>
    <dbReference type="NCBI Taxonomy" id="38626"/>
    <lineage>
        <taxon>Eukaryota</taxon>
        <taxon>Metazoa</taxon>
        <taxon>Chordata</taxon>
        <taxon>Craniata</taxon>
        <taxon>Vertebrata</taxon>
        <taxon>Euteleostomi</taxon>
        <taxon>Mammalia</taxon>
        <taxon>Metatheria</taxon>
        <taxon>Diprotodontia</taxon>
        <taxon>Phascolarctidae</taxon>
        <taxon>Phascolarctos</taxon>
    </lineage>
</organism>
<keyword evidence="5 7" id="KW-0732">Signal</keyword>
<feature type="chain" id="PRO_5027969112" evidence="7">
    <location>
        <begin position="24"/>
        <end position="123"/>
    </location>
</feature>
<dbReference type="GeneID" id="110217542"/>
<dbReference type="Gene3D" id="2.60.40.4230">
    <property type="entry name" value="Resistin head domain"/>
    <property type="match status" value="1"/>
</dbReference>
<evidence type="ECO:0000313" key="9">
    <source>
        <dbReference type="RefSeq" id="XP_020855607.1"/>
    </source>
</evidence>
<dbReference type="SUPFAM" id="SSF111423">
    <property type="entry name" value="Resistin"/>
    <property type="match status" value="1"/>
</dbReference>
<dbReference type="PANTHER" id="PTHR21101">
    <property type="entry name" value="RESISTIN"/>
    <property type="match status" value="1"/>
</dbReference>
<keyword evidence="3" id="KW-0964">Secreted</keyword>
<dbReference type="AlphaFoldDB" id="A0A6P5LC90"/>
<dbReference type="KEGG" id="pcw:110217542"/>
<evidence type="ECO:0000313" key="8">
    <source>
        <dbReference type="Proteomes" id="UP000515140"/>
    </source>
</evidence>
<dbReference type="GO" id="GO:0005615">
    <property type="term" value="C:extracellular space"/>
    <property type="evidence" value="ECO:0007669"/>
    <property type="project" value="TreeGrafter"/>
</dbReference>
<comment type="similarity">
    <text evidence="2">Belongs to the resistin/FIZZ family.</text>
</comment>
<dbReference type="PANTHER" id="PTHR21101:SF13">
    <property type="entry name" value="RESISTIN-LIKE BETA"/>
    <property type="match status" value="1"/>
</dbReference>
<feature type="signal peptide" evidence="7">
    <location>
        <begin position="1"/>
        <end position="23"/>
    </location>
</feature>
<keyword evidence="6" id="KW-1015">Disulfide bond</keyword>
<reference evidence="9" key="1">
    <citation type="submission" date="2025-08" db="UniProtKB">
        <authorList>
            <consortium name="RefSeq"/>
        </authorList>
    </citation>
    <scope>IDENTIFICATION</scope>
    <source>
        <tissue evidence="9">Spleen</tissue>
    </source>
</reference>
<dbReference type="CTD" id="84666"/>
<gene>
    <name evidence="9" type="primary">RETNLB</name>
</gene>
<evidence type="ECO:0000256" key="1">
    <source>
        <dbReference type="ARBA" id="ARBA00004613"/>
    </source>
</evidence>
<dbReference type="InParanoid" id="A0A6P5LC90"/>
<evidence type="ECO:0000256" key="5">
    <source>
        <dbReference type="ARBA" id="ARBA00022729"/>
    </source>
</evidence>
<dbReference type="CDD" id="cd16333">
    <property type="entry name" value="RELM"/>
    <property type="match status" value="1"/>
</dbReference>
<proteinExistence type="inferred from homology"/>
<dbReference type="InterPro" id="IPR009714">
    <property type="entry name" value="RELM"/>
</dbReference>
<accession>A0A6P5LC90</accession>
<evidence type="ECO:0000256" key="6">
    <source>
        <dbReference type="ARBA" id="ARBA00023157"/>
    </source>
</evidence>
<protein>
    <submittedName>
        <fullName evidence="9">LOW QUALITY PROTEIN: resistin-like beta</fullName>
    </submittedName>
</protein>
<dbReference type="InterPro" id="IPR036262">
    <property type="entry name" value="Resistin-like_sf"/>
</dbReference>
<dbReference type="GO" id="GO:0005179">
    <property type="term" value="F:hormone activity"/>
    <property type="evidence" value="ECO:0007669"/>
    <property type="project" value="UniProtKB-KW"/>
</dbReference>